<reference evidence="1" key="1">
    <citation type="submission" date="2018-05" db="EMBL/GenBank/DDBJ databases">
        <authorList>
            <person name="Lanie J.A."/>
            <person name="Ng W.-L."/>
            <person name="Kazmierczak K.M."/>
            <person name="Andrzejewski T.M."/>
            <person name="Davidsen T.M."/>
            <person name="Wayne K.J."/>
            <person name="Tettelin H."/>
            <person name="Glass J.I."/>
            <person name="Rusch D."/>
            <person name="Podicherti R."/>
            <person name="Tsui H.-C.T."/>
            <person name="Winkler M.E."/>
        </authorList>
    </citation>
    <scope>NUCLEOTIDE SEQUENCE</scope>
</reference>
<evidence type="ECO:0000313" key="1">
    <source>
        <dbReference type="EMBL" id="SVD97267.1"/>
    </source>
</evidence>
<dbReference type="EMBL" id="UINC01185521">
    <property type="protein sequence ID" value="SVD97267.1"/>
    <property type="molecule type" value="Genomic_DNA"/>
</dbReference>
<dbReference type="AlphaFoldDB" id="A0A382ZNZ5"/>
<feature type="non-terminal residue" evidence="1">
    <location>
        <position position="22"/>
    </location>
</feature>
<protein>
    <submittedName>
        <fullName evidence="1">Uncharacterized protein</fullName>
    </submittedName>
</protein>
<proteinExistence type="predicted"/>
<accession>A0A382ZNZ5</accession>
<gene>
    <name evidence="1" type="ORF">METZ01_LOCUS450121</name>
</gene>
<organism evidence="1">
    <name type="scientific">marine metagenome</name>
    <dbReference type="NCBI Taxonomy" id="408172"/>
    <lineage>
        <taxon>unclassified sequences</taxon>
        <taxon>metagenomes</taxon>
        <taxon>ecological metagenomes</taxon>
    </lineage>
</organism>
<sequence>MLILSLLSLVFILIIVFLHDIF</sequence>
<name>A0A382ZNZ5_9ZZZZ</name>